<name>A0A8S0WFL8_CYCAE</name>
<evidence type="ECO:0000313" key="1">
    <source>
        <dbReference type="EMBL" id="CAA7260773.1"/>
    </source>
</evidence>
<reference evidence="1 2" key="1">
    <citation type="submission" date="2020-01" db="EMBL/GenBank/DDBJ databases">
        <authorList>
            <person name="Gupta K D."/>
        </authorList>
    </citation>
    <scope>NUCLEOTIDE SEQUENCE [LARGE SCALE GENOMIC DNA]</scope>
</reference>
<sequence>MSLCAVFCIADIPSHVLNAFVERSEQFLRGEYPFFHDTRVEDHLVILTSTEDIPDEGAPLPIHSFKSPFLDQTVEDIRDWFDLNITQDEDFEIVYMPYCFVVLDERSVTDETCLFVSTDVEDAPFKSIRCDFYVAYHVAIQCTETQTIEEDYIGFFLRSGMVMTRELKKLALDGGLYIEGGEVKVDQEFKDLMEEYSI</sequence>
<accession>A0A8S0WFL8</accession>
<gene>
    <name evidence="1" type="ORF">AAE3_LOCUS2992</name>
</gene>
<dbReference type="OrthoDB" id="2867594at2759"/>
<evidence type="ECO:0000313" key="2">
    <source>
        <dbReference type="Proteomes" id="UP000467700"/>
    </source>
</evidence>
<dbReference type="Proteomes" id="UP000467700">
    <property type="component" value="Unassembled WGS sequence"/>
</dbReference>
<comment type="caution">
    <text evidence="1">The sequence shown here is derived from an EMBL/GenBank/DDBJ whole genome shotgun (WGS) entry which is preliminary data.</text>
</comment>
<keyword evidence="2" id="KW-1185">Reference proteome</keyword>
<dbReference type="EMBL" id="CACVBS010000030">
    <property type="protein sequence ID" value="CAA7260773.1"/>
    <property type="molecule type" value="Genomic_DNA"/>
</dbReference>
<organism evidence="1 2">
    <name type="scientific">Cyclocybe aegerita</name>
    <name type="common">Black poplar mushroom</name>
    <name type="synonym">Agrocybe aegerita</name>
    <dbReference type="NCBI Taxonomy" id="1973307"/>
    <lineage>
        <taxon>Eukaryota</taxon>
        <taxon>Fungi</taxon>
        <taxon>Dikarya</taxon>
        <taxon>Basidiomycota</taxon>
        <taxon>Agaricomycotina</taxon>
        <taxon>Agaricomycetes</taxon>
        <taxon>Agaricomycetidae</taxon>
        <taxon>Agaricales</taxon>
        <taxon>Agaricineae</taxon>
        <taxon>Bolbitiaceae</taxon>
        <taxon>Cyclocybe</taxon>
    </lineage>
</organism>
<proteinExistence type="predicted"/>
<dbReference type="AlphaFoldDB" id="A0A8S0WFL8"/>
<protein>
    <submittedName>
        <fullName evidence="1">Uncharacterized protein</fullName>
    </submittedName>
</protein>